<organism evidence="5 6">
    <name type="scientific">Enteractinococcus fodinae</name>
    <dbReference type="NCBI Taxonomy" id="684663"/>
    <lineage>
        <taxon>Bacteria</taxon>
        <taxon>Bacillati</taxon>
        <taxon>Actinomycetota</taxon>
        <taxon>Actinomycetes</taxon>
        <taxon>Micrococcales</taxon>
        <taxon>Micrococcaceae</taxon>
    </lineage>
</organism>
<name>A0ABU2B236_9MICC</name>
<dbReference type="InterPro" id="IPR017871">
    <property type="entry name" value="ABC_transporter-like_CS"/>
</dbReference>
<dbReference type="Proteomes" id="UP001183794">
    <property type="component" value="Unassembled WGS sequence"/>
</dbReference>
<dbReference type="SMART" id="SM00382">
    <property type="entry name" value="AAA"/>
    <property type="match status" value="1"/>
</dbReference>
<keyword evidence="1" id="KW-0813">Transport</keyword>
<comment type="caution">
    <text evidence="5">The sequence shown here is derived from an EMBL/GenBank/DDBJ whole genome shotgun (WGS) entry which is preliminary data.</text>
</comment>
<sequence>MPTPTASTPTQQPRLDVALTVATRDVEVRFTVGSGETLALVGPNGAGKTTTLQALAGWLMPDSGYAHVDQTVLFHCPVPHQPPTVWLPAAQRNIGYLSQDPGLFPHLTARENIAYGMDRAGITRRRARLEAAEAWLQRVGLAGYGNRRPAQLSGGQAQRVAIARVLASGPRVVLLDEPLAAMDRDAAPALRELLAEVLRDQTVVLVTHHQSDVEALADEVHHLDPGVSPWE</sequence>
<dbReference type="PROSITE" id="PS00211">
    <property type="entry name" value="ABC_TRANSPORTER_1"/>
    <property type="match status" value="1"/>
</dbReference>
<keyword evidence="2" id="KW-0547">Nucleotide-binding</keyword>
<dbReference type="InterPro" id="IPR003439">
    <property type="entry name" value="ABC_transporter-like_ATP-bd"/>
</dbReference>
<evidence type="ECO:0000313" key="5">
    <source>
        <dbReference type="EMBL" id="MDR7346434.1"/>
    </source>
</evidence>
<evidence type="ECO:0000256" key="3">
    <source>
        <dbReference type="ARBA" id="ARBA00022840"/>
    </source>
</evidence>
<dbReference type="InterPro" id="IPR003593">
    <property type="entry name" value="AAA+_ATPase"/>
</dbReference>
<protein>
    <submittedName>
        <fullName evidence="5">Molybdate transport system ATP-binding protein</fullName>
    </submittedName>
</protein>
<dbReference type="RefSeq" id="WP_310171426.1">
    <property type="nucleotide sequence ID" value="NZ_BAABHE010000002.1"/>
</dbReference>
<accession>A0ABU2B236</accession>
<proteinExistence type="predicted"/>
<dbReference type="InterPro" id="IPR050093">
    <property type="entry name" value="ABC_SmlMolc_Importer"/>
</dbReference>
<dbReference type="PANTHER" id="PTHR42781:SF4">
    <property type="entry name" value="SPERMIDINE_PUTRESCINE IMPORT ATP-BINDING PROTEIN POTA"/>
    <property type="match status" value="1"/>
</dbReference>
<evidence type="ECO:0000313" key="6">
    <source>
        <dbReference type="Proteomes" id="UP001183794"/>
    </source>
</evidence>
<feature type="domain" description="ABC transporter" evidence="4">
    <location>
        <begin position="10"/>
        <end position="231"/>
    </location>
</feature>
<evidence type="ECO:0000256" key="2">
    <source>
        <dbReference type="ARBA" id="ARBA00022741"/>
    </source>
</evidence>
<evidence type="ECO:0000256" key="1">
    <source>
        <dbReference type="ARBA" id="ARBA00022448"/>
    </source>
</evidence>
<dbReference type="PANTHER" id="PTHR42781">
    <property type="entry name" value="SPERMIDINE/PUTRESCINE IMPORT ATP-BINDING PROTEIN POTA"/>
    <property type="match status" value="1"/>
</dbReference>
<evidence type="ECO:0000259" key="4">
    <source>
        <dbReference type="PROSITE" id="PS50893"/>
    </source>
</evidence>
<dbReference type="Pfam" id="PF00005">
    <property type="entry name" value="ABC_tran"/>
    <property type="match status" value="1"/>
</dbReference>
<dbReference type="SUPFAM" id="SSF52540">
    <property type="entry name" value="P-loop containing nucleoside triphosphate hydrolases"/>
    <property type="match status" value="1"/>
</dbReference>
<dbReference type="InterPro" id="IPR027417">
    <property type="entry name" value="P-loop_NTPase"/>
</dbReference>
<reference evidence="5 6" key="1">
    <citation type="submission" date="2023-07" db="EMBL/GenBank/DDBJ databases">
        <title>Sequencing the genomes of 1000 actinobacteria strains.</title>
        <authorList>
            <person name="Klenk H.-P."/>
        </authorList>
    </citation>
    <scope>NUCLEOTIDE SEQUENCE [LARGE SCALE GENOMIC DNA]</scope>
    <source>
        <strain evidence="5 6">DSM 22966</strain>
    </source>
</reference>
<gene>
    <name evidence="5" type="ORF">J2S62_000691</name>
</gene>
<keyword evidence="6" id="KW-1185">Reference proteome</keyword>
<dbReference type="GO" id="GO:0005524">
    <property type="term" value="F:ATP binding"/>
    <property type="evidence" value="ECO:0007669"/>
    <property type="project" value="UniProtKB-KW"/>
</dbReference>
<keyword evidence="3 5" id="KW-0067">ATP-binding</keyword>
<dbReference type="PROSITE" id="PS50893">
    <property type="entry name" value="ABC_TRANSPORTER_2"/>
    <property type="match status" value="1"/>
</dbReference>
<dbReference type="EMBL" id="JAVDYJ010000001">
    <property type="protein sequence ID" value="MDR7346434.1"/>
    <property type="molecule type" value="Genomic_DNA"/>
</dbReference>
<dbReference type="Gene3D" id="3.40.50.300">
    <property type="entry name" value="P-loop containing nucleotide triphosphate hydrolases"/>
    <property type="match status" value="1"/>
</dbReference>